<name>A0A934Q121_9BURK</name>
<keyword evidence="1" id="KW-0472">Membrane</keyword>
<dbReference type="RefSeq" id="WP_200787708.1">
    <property type="nucleotide sequence ID" value="NZ_JAEDAO010000001.1"/>
</dbReference>
<reference evidence="2" key="1">
    <citation type="submission" date="2020-12" db="EMBL/GenBank/DDBJ databases">
        <title>Ramlibacter sp. nov., isolated from a freshwater alga, Cryptomonas.</title>
        <authorList>
            <person name="Kim H.M."/>
            <person name="Jeon C.O."/>
        </authorList>
    </citation>
    <scope>NUCLEOTIDE SEQUENCE</scope>
    <source>
        <strain evidence="2">CrO1</strain>
    </source>
</reference>
<keyword evidence="1" id="KW-0812">Transmembrane</keyword>
<feature type="transmembrane region" description="Helical" evidence="1">
    <location>
        <begin position="12"/>
        <end position="29"/>
    </location>
</feature>
<protein>
    <submittedName>
        <fullName evidence="2">Uncharacterized protein</fullName>
    </submittedName>
</protein>
<keyword evidence="3" id="KW-1185">Reference proteome</keyword>
<gene>
    <name evidence="2" type="ORF">I8E28_09325</name>
</gene>
<comment type="caution">
    <text evidence="2">The sequence shown here is derived from an EMBL/GenBank/DDBJ whole genome shotgun (WGS) entry which is preliminary data.</text>
</comment>
<evidence type="ECO:0000313" key="2">
    <source>
        <dbReference type="EMBL" id="MBK0392793.1"/>
    </source>
</evidence>
<proteinExistence type="predicted"/>
<dbReference type="EMBL" id="JAEDAO010000001">
    <property type="protein sequence ID" value="MBK0392793.1"/>
    <property type="molecule type" value="Genomic_DNA"/>
</dbReference>
<evidence type="ECO:0000256" key="1">
    <source>
        <dbReference type="SAM" id="Phobius"/>
    </source>
</evidence>
<dbReference type="Proteomes" id="UP000617041">
    <property type="component" value="Unassembled WGS sequence"/>
</dbReference>
<accession>A0A934Q121</accession>
<sequence length="177" mass="18682">MAFTVSPRGRQLAMAVMLGLAVAGAVLRWRAPNPSVWRDVGTLLLVMWLPAVGNLIGFIVRHIPRAAPPPTEFAPGSPFKAQAHLQLQAASLPAGFVDSLDAHDPRAVVLTGRHGFTVRMDRPVAQWLAAQGDGPVAVEYLLPGVALKAVKPPMPIRLLVGRTVVATGTVLPSQSAA</sequence>
<keyword evidence="1" id="KW-1133">Transmembrane helix</keyword>
<feature type="transmembrane region" description="Helical" evidence="1">
    <location>
        <begin position="41"/>
        <end position="60"/>
    </location>
</feature>
<evidence type="ECO:0000313" key="3">
    <source>
        <dbReference type="Proteomes" id="UP000617041"/>
    </source>
</evidence>
<organism evidence="2 3">
    <name type="scientific">Ramlibacter algicola</name>
    <dbReference type="NCBI Taxonomy" id="2795217"/>
    <lineage>
        <taxon>Bacteria</taxon>
        <taxon>Pseudomonadati</taxon>
        <taxon>Pseudomonadota</taxon>
        <taxon>Betaproteobacteria</taxon>
        <taxon>Burkholderiales</taxon>
        <taxon>Comamonadaceae</taxon>
        <taxon>Ramlibacter</taxon>
    </lineage>
</organism>
<dbReference type="AlphaFoldDB" id="A0A934Q121"/>